<keyword evidence="3" id="KW-1185">Reference proteome</keyword>
<dbReference type="InterPro" id="IPR006429">
    <property type="entry name" value="Phage_lambda_portal"/>
</dbReference>
<feature type="region of interest" description="Disordered" evidence="1">
    <location>
        <begin position="429"/>
        <end position="479"/>
    </location>
</feature>
<protein>
    <submittedName>
        <fullName evidence="2">Phage portal protein</fullName>
    </submittedName>
</protein>
<evidence type="ECO:0000313" key="2">
    <source>
        <dbReference type="EMBL" id="MXN21183.1"/>
    </source>
</evidence>
<evidence type="ECO:0000313" key="3">
    <source>
        <dbReference type="Proteomes" id="UP000477911"/>
    </source>
</evidence>
<dbReference type="RefSeq" id="WP_160897294.1">
    <property type="nucleotide sequence ID" value="NZ_WUMU01000053.1"/>
</dbReference>
<accession>A0A6L7GEL0</accession>
<dbReference type="GO" id="GO:0019068">
    <property type="term" value="P:virion assembly"/>
    <property type="evidence" value="ECO:0007669"/>
    <property type="project" value="InterPro"/>
</dbReference>
<dbReference type="Pfam" id="PF05136">
    <property type="entry name" value="Phage_portal_2"/>
    <property type="match status" value="1"/>
</dbReference>
<reference evidence="2 3" key="1">
    <citation type="submission" date="2019-12" db="EMBL/GenBank/DDBJ databases">
        <authorList>
            <person name="Li M."/>
        </authorList>
    </citation>
    <scope>NUCLEOTIDE SEQUENCE [LARGE SCALE GENOMIC DNA]</scope>
    <source>
        <strain evidence="2 3">GBMRC 2024</strain>
    </source>
</reference>
<dbReference type="Proteomes" id="UP000477911">
    <property type="component" value="Unassembled WGS sequence"/>
</dbReference>
<comment type="caution">
    <text evidence="2">The sequence shown here is derived from an EMBL/GenBank/DDBJ whole genome shotgun (WGS) entry which is preliminary data.</text>
</comment>
<sequence length="479" mass="53206">MANWIDRTVLSLAPEHGARRIAARARAQVLMNYDAAKKGRRSYGWAAPATDADTAAGRSRRQLRNLSRDFIRNRSLAVRGQAVVTGNVVGTGIMPSVRAATPEAAVEAMAVIRDHLLTSAIDTHGVEALPGLQRQVMNAVFSDGEILIRRRMRDLRHEPDLRLPFQVELLEVDYLDETLTSYGRNEVIEGIEYGPTGKAVAYHLYDMHPGDGLHLKGARFTSRRVPAQQILHVRRIDRPGQMRGVPWLAPVMMTIGELSDYQEAQILKQKVASLLAFFVEAGDDGQVFNGGRLEEIAPGAIVGLGAGQKVTPSEPPRVDGYPDFMREGVRVIATGLGLTYESFGDLTGVNFSSGRMGRMEMDRFIQVWQQQLIINQMCHGIARWTLEAWRLVQHAQRLPPPPEALDWTPPRRPLIDPSKEIGAAVEEIEAGLTSRQRKQREMGYDPDVIARERAEDARREGAPAVPAAQPQQEEDDGRD</sequence>
<proteinExistence type="predicted"/>
<name>A0A6L7GEL0_9RHOB</name>
<organism evidence="2 3">
    <name type="scientific">Pseudooceanicola albus</name>
    <dbReference type="NCBI Taxonomy" id="2692189"/>
    <lineage>
        <taxon>Bacteria</taxon>
        <taxon>Pseudomonadati</taxon>
        <taxon>Pseudomonadota</taxon>
        <taxon>Alphaproteobacteria</taxon>
        <taxon>Rhodobacterales</taxon>
        <taxon>Paracoccaceae</taxon>
        <taxon>Pseudooceanicola</taxon>
    </lineage>
</organism>
<dbReference type="NCBIfam" id="TIGR01539">
    <property type="entry name" value="portal_lambda"/>
    <property type="match status" value="1"/>
</dbReference>
<feature type="compositionally biased region" description="Low complexity" evidence="1">
    <location>
        <begin position="462"/>
        <end position="471"/>
    </location>
</feature>
<feature type="compositionally biased region" description="Basic and acidic residues" evidence="1">
    <location>
        <begin position="439"/>
        <end position="461"/>
    </location>
</feature>
<gene>
    <name evidence="2" type="ORF">GR170_25475</name>
</gene>
<dbReference type="GO" id="GO:0005198">
    <property type="term" value="F:structural molecule activity"/>
    <property type="evidence" value="ECO:0007669"/>
    <property type="project" value="InterPro"/>
</dbReference>
<dbReference type="AlphaFoldDB" id="A0A6L7GEL0"/>
<evidence type="ECO:0000256" key="1">
    <source>
        <dbReference type="SAM" id="MobiDB-lite"/>
    </source>
</evidence>
<dbReference type="EMBL" id="WUMU01000053">
    <property type="protein sequence ID" value="MXN21183.1"/>
    <property type="molecule type" value="Genomic_DNA"/>
</dbReference>